<dbReference type="Gene3D" id="3.90.1530.30">
    <property type="match status" value="1"/>
</dbReference>
<feature type="domain" description="ParB-like N-terminal" evidence="1">
    <location>
        <begin position="21"/>
        <end position="127"/>
    </location>
</feature>
<dbReference type="Proteomes" id="UP000481421">
    <property type="component" value="Unassembled WGS sequence"/>
</dbReference>
<sequence length="625" mass="69243">MPRKATAPAPVAEENTQAETRLVPLEMLYLHPLNPRKEPPAAEIEALAASIKAVGLLQNLSGFADHQIRFRLGHHDENPDHLGIVAGGRRLRALQLLAARGDWQGDVPVRITTDADLAGQWAGAENETQRGLSVVDRITAYAQMREKGHTVEAIASAFATPISDVRRQLALAILPEAALTALRSGKISYKIAQHLTSARDDATLQAALNAALAGKDDWSIGRMIRQGSVNADDRRARYVGLMAYYEAGGGSTVDLFENQTILHDEALLDQLTQEKGEAETEALREAEGWAWALFVPKESWQTTQEMRRIWGAKAELPEADATRMEDLESIDDTDLTEAEVEELQALQMRASQRQFSDEDRAAAGIVTTIDHNGALKAERAYLRKGDRLQSEAGDDSIEINRAAEASMPQNLKDDLRRIRLICIQDALRRDQQLCHLMLSLQMMRTLKTWETPFALDQTHAALPSKMDGMTIPAPLAEPPQDTQPEEPALALKALMVMDPVPVDRALYNGLARAFCRWDGPFVDAINARQPINARSLWTPNAANFFGRVSAGYLDALWRELVPDEGSRHAGFESLTKKEKVKELDQLFNGHELREAMGLSREVNTKIDNWLPEDLRFTAAAEGGEE</sequence>
<evidence type="ECO:0000259" key="1">
    <source>
        <dbReference type="SMART" id="SM00470"/>
    </source>
</evidence>
<evidence type="ECO:0000313" key="3">
    <source>
        <dbReference type="Proteomes" id="UP000481421"/>
    </source>
</evidence>
<accession>A0A6B3RJC4</accession>
<dbReference type="SUPFAM" id="SSF109709">
    <property type="entry name" value="KorB DNA-binding domain-like"/>
    <property type="match status" value="1"/>
</dbReference>
<dbReference type="AlphaFoldDB" id="A0A6B3RJC4"/>
<dbReference type="EMBL" id="JAAIKE010000001">
    <property type="protein sequence ID" value="NEX45213.1"/>
    <property type="molecule type" value="Genomic_DNA"/>
</dbReference>
<keyword evidence="3" id="KW-1185">Reference proteome</keyword>
<dbReference type="InterPro" id="IPR050336">
    <property type="entry name" value="Chromosome_partition/occlusion"/>
</dbReference>
<dbReference type="RefSeq" id="WP_164609224.1">
    <property type="nucleotide sequence ID" value="NZ_JAAIKE010000001.1"/>
</dbReference>
<dbReference type="CDD" id="cd16406">
    <property type="entry name" value="ParB_N_like"/>
    <property type="match status" value="1"/>
</dbReference>
<proteinExistence type="predicted"/>
<dbReference type="GO" id="GO:0007059">
    <property type="term" value="P:chromosome segregation"/>
    <property type="evidence" value="ECO:0007669"/>
    <property type="project" value="TreeGrafter"/>
</dbReference>
<comment type="caution">
    <text evidence="2">The sequence shown here is derived from an EMBL/GenBank/DDBJ whole genome shotgun (WGS) entry which is preliminary data.</text>
</comment>
<dbReference type="Pfam" id="PF02195">
    <property type="entry name" value="ParB_N"/>
    <property type="match status" value="1"/>
</dbReference>
<evidence type="ECO:0000313" key="2">
    <source>
        <dbReference type="EMBL" id="NEX45213.1"/>
    </source>
</evidence>
<reference evidence="2 3" key="1">
    <citation type="submission" date="2020-02" db="EMBL/GenBank/DDBJ databases">
        <title>Rhodobacter algicola sp. nov., isolated from microalga culture.</title>
        <authorList>
            <person name="Park C.-Y."/>
        </authorList>
    </citation>
    <scope>NUCLEOTIDE SEQUENCE [LARGE SCALE GENOMIC DNA]</scope>
    <source>
        <strain evidence="2 3">ETT8</strain>
    </source>
</reference>
<dbReference type="SMART" id="SM00470">
    <property type="entry name" value="ParB"/>
    <property type="match status" value="1"/>
</dbReference>
<dbReference type="SUPFAM" id="SSF110849">
    <property type="entry name" value="ParB/Sulfiredoxin"/>
    <property type="match status" value="1"/>
</dbReference>
<dbReference type="InterPro" id="IPR036086">
    <property type="entry name" value="ParB/Sulfiredoxin_sf"/>
</dbReference>
<dbReference type="Gene3D" id="1.10.10.2830">
    <property type="match status" value="1"/>
</dbReference>
<gene>
    <name evidence="2" type="ORF">G3572_03275</name>
</gene>
<organism evidence="2 3">
    <name type="scientific">Pseudotabrizicola algicola</name>
    <dbReference type="NCBI Taxonomy" id="2709381"/>
    <lineage>
        <taxon>Bacteria</taxon>
        <taxon>Pseudomonadati</taxon>
        <taxon>Pseudomonadota</taxon>
        <taxon>Alphaproteobacteria</taxon>
        <taxon>Rhodobacterales</taxon>
        <taxon>Paracoccaceae</taxon>
        <taxon>Pseudotabrizicola</taxon>
    </lineage>
</organism>
<dbReference type="PANTHER" id="PTHR33375">
    <property type="entry name" value="CHROMOSOME-PARTITIONING PROTEIN PARB-RELATED"/>
    <property type="match status" value="1"/>
</dbReference>
<name>A0A6B3RJC4_9RHOB</name>
<protein>
    <submittedName>
        <fullName evidence="2">ParB N-terminal domain-containing protein</fullName>
    </submittedName>
</protein>
<dbReference type="PANTHER" id="PTHR33375:SF7">
    <property type="entry name" value="CHROMOSOME 2-PARTITIONING PROTEIN PARB-RELATED"/>
    <property type="match status" value="1"/>
</dbReference>
<dbReference type="GO" id="GO:0005694">
    <property type="term" value="C:chromosome"/>
    <property type="evidence" value="ECO:0007669"/>
    <property type="project" value="TreeGrafter"/>
</dbReference>
<dbReference type="InterPro" id="IPR003115">
    <property type="entry name" value="ParB_N"/>
</dbReference>